<name>A0A504Z5H6_FASGI</name>
<organism evidence="1 2">
    <name type="scientific">Fasciola gigantica</name>
    <name type="common">Giant liver fluke</name>
    <dbReference type="NCBI Taxonomy" id="46835"/>
    <lineage>
        <taxon>Eukaryota</taxon>
        <taxon>Metazoa</taxon>
        <taxon>Spiralia</taxon>
        <taxon>Lophotrochozoa</taxon>
        <taxon>Platyhelminthes</taxon>
        <taxon>Trematoda</taxon>
        <taxon>Digenea</taxon>
        <taxon>Plagiorchiida</taxon>
        <taxon>Echinostomata</taxon>
        <taxon>Echinostomatoidea</taxon>
        <taxon>Fasciolidae</taxon>
        <taxon>Fasciola</taxon>
    </lineage>
</organism>
<dbReference type="STRING" id="46835.A0A504Z5H6"/>
<keyword evidence="2" id="KW-1185">Reference proteome</keyword>
<dbReference type="OrthoDB" id="10576959at2759"/>
<accession>A0A504Z5H6</accession>
<gene>
    <name evidence="1" type="ORF">FGIG_12071</name>
</gene>
<sequence length="221" mass="24298">MPDGFTKSHQPVEDVTGALCEQGDSQRSDADSLASHLIAMLGEDAKERQQWRHQVLKAVENVLSIGSVEPSLAFGVCTSVVDPPSKASVSLSEVVHEQSLLTLTELFADADPKELELIRSFVLKFSSAQLLRAGLLVRQSSLPAFTSPPFNNTSCQNGAISLHTDALKSFGPMRRSKSHSHAEIHKPYRTRRGRRLYSLQLSPGNTDDEFSSARRVSMLRI</sequence>
<evidence type="ECO:0000313" key="2">
    <source>
        <dbReference type="Proteomes" id="UP000316759"/>
    </source>
</evidence>
<evidence type="ECO:0000313" key="1">
    <source>
        <dbReference type="EMBL" id="TPP64740.1"/>
    </source>
</evidence>
<comment type="caution">
    <text evidence="1">The sequence shown here is derived from an EMBL/GenBank/DDBJ whole genome shotgun (WGS) entry which is preliminary data.</text>
</comment>
<dbReference type="EMBL" id="SUNJ01004077">
    <property type="protein sequence ID" value="TPP64740.1"/>
    <property type="molecule type" value="Genomic_DNA"/>
</dbReference>
<dbReference type="AlphaFoldDB" id="A0A504Z5H6"/>
<reference evidence="1 2" key="1">
    <citation type="submission" date="2019-04" db="EMBL/GenBank/DDBJ databases">
        <title>Annotation for the trematode Fasciola gigantica.</title>
        <authorList>
            <person name="Choi Y.-J."/>
        </authorList>
    </citation>
    <scope>NUCLEOTIDE SEQUENCE [LARGE SCALE GENOMIC DNA]</scope>
    <source>
        <strain evidence="1">Uganda_cow_1</strain>
    </source>
</reference>
<proteinExistence type="predicted"/>
<dbReference type="Proteomes" id="UP000316759">
    <property type="component" value="Unassembled WGS sequence"/>
</dbReference>
<protein>
    <submittedName>
        <fullName evidence="1">Uncharacterized protein</fullName>
    </submittedName>
</protein>